<keyword evidence="1" id="KW-0460">Magnesium</keyword>
<organism evidence="3 4">
    <name type="scientific">Pseudomonas reidholzensis</name>
    <dbReference type="NCBI Taxonomy" id="1785162"/>
    <lineage>
        <taxon>Bacteria</taxon>
        <taxon>Pseudomonadati</taxon>
        <taxon>Pseudomonadota</taxon>
        <taxon>Gammaproteobacteria</taxon>
        <taxon>Pseudomonadales</taxon>
        <taxon>Pseudomonadaceae</taxon>
        <taxon>Pseudomonas</taxon>
    </lineage>
</organism>
<feature type="domain" description="MobA-like NTP transferase" evidence="2">
    <location>
        <begin position="7"/>
        <end position="166"/>
    </location>
</feature>
<keyword evidence="4" id="KW-1185">Reference proteome</keyword>
<reference evidence="4" key="1">
    <citation type="submission" date="2018-08" db="EMBL/GenBank/DDBJ databases">
        <authorList>
            <person name="Blom J."/>
        </authorList>
    </citation>
    <scope>NUCLEOTIDE SEQUENCE [LARGE SCALE GENOMIC DNA]</scope>
    <source>
        <strain evidence="4">CCOS 865</strain>
    </source>
</reference>
<dbReference type="Gene3D" id="3.90.550.10">
    <property type="entry name" value="Spore Coat Polysaccharide Biosynthesis Protein SpsA, Chain A"/>
    <property type="match status" value="1"/>
</dbReference>
<sequence length="194" mass="20631">MTCKAVALVLAAGRSRRFGSDKRHHPLDAGRTLLQSSLALPCALLEEVWLALRDDDPPPAHLPAKVHIVQSSRSRLGLGQSIAASVECISRASDADALVLLLGDMPFIQPGTLATLLAHASREGICRPAFQGRPGHPVVFGRALWPELARLEGDQGARAVLQAHPSQVLTLAVDDPGVLLDIDHPSDLPGPDRV</sequence>
<evidence type="ECO:0000256" key="1">
    <source>
        <dbReference type="ARBA" id="ARBA00022842"/>
    </source>
</evidence>
<proteinExistence type="predicted"/>
<dbReference type="OrthoDB" id="5298023at2"/>
<name>A0A383RXR4_9PSED</name>
<evidence type="ECO:0000313" key="3">
    <source>
        <dbReference type="EMBL" id="SYX91188.1"/>
    </source>
</evidence>
<dbReference type="EMBL" id="UNOZ01000027">
    <property type="protein sequence ID" value="SYX91188.1"/>
    <property type="molecule type" value="Genomic_DNA"/>
</dbReference>
<gene>
    <name evidence="3" type="ORF">CCOS865_03457</name>
</gene>
<dbReference type="CDD" id="cd04182">
    <property type="entry name" value="GT_2_like_f"/>
    <property type="match status" value="1"/>
</dbReference>
<dbReference type="Proteomes" id="UP000263595">
    <property type="component" value="Unassembled WGS sequence"/>
</dbReference>
<protein>
    <submittedName>
        <fullName evidence="3">MobA-like protein-like protein</fullName>
    </submittedName>
</protein>
<dbReference type="PANTHER" id="PTHR43777">
    <property type="entry name" value="MOLYBDENUM COFACTOR CYTIDYLYLTRANSFERASE"/>
    <property type="match status" value="1"/>
</dbReference>
<dbReference type="SUPFAM" id="SSF53448">
    <property type="entry name" value="Nucleotide-diphospho-sugar transferases"/>
    <property type="match status" value="1"/>
</dbReference>
<dbReference type="Pfam" id="PF12804">
    <property type="entry name" value="NTP_transf_3"/>
    <property type="match status" value="1"/>
</dbReference>
<dbReference type="InterPro" id="IPR029044">
    <property type="entry name" value="Nucleotide-diphossugar_trans"/>
</dbReference>
<dbReference type="AlphaFoldDB" id="A0A383RXR4"/>
<dbReference type="GO" id="GO:0016779">
    <property type="term" value="F:nucleotidyltransferase activity"/>
    <property type="evidence" value="ECO:0007669"/>
    <property type="project" value="UniProtKB-ARBA"/>
</dbReference>
<evidence type="ECO:0000259" key="2">
    <source>
        <dbReference type="Pfam" id="PF12804"/>
    </source>
</evidence>
<dbReference type="RefSeq" id="WP_119143102.1">
    <property type="nucleotide sequence ID" value="NZ_CBCSFL010000023.1"/>
</dbReference>
<dbReference type="PANTHER" id="PTHR43777:SF1">
    <property type="entry name" value="MOLYBDENUM COFACTOR CYTIDYLYLTRANSFERASE"/>
    <property type="match status" value="1"/>
</dbReference>
<accession>A0A383RXR4</accession>
<evidence type="ECO:0000313" key="4">
    <source>
        <dbReference type="Proteomes" id="UP000263595"/>
    </source>
</evidence>
<dbReference type="InterPro" id="IPR025877">
    <property type="entry name" value="MobA-like_NTP_Trfase"/>
</dbReference>